<evidence type="ECO:0000313" key="3">
    <source>
        <dbReference type="Proteomes" id="UP001416858"/>
    </source>
</evidence>
<comment type="caution">
    <text evidence="2">The sequence shown here is derived from an EMBL/GenBank/DDBJ whole genome shotgun (WGS) entry which is preliminary data.</text>
</comment>
<feature type="region of interest" description="Disordered" evidence="1">
    <location>
        <begin position="1"/>
        <end position="26"/>
    </location>
</feature>
<protein>
    <submittedName>
        <fullName evidence="2">Uncharacterized protein</fullName>
    </submittedName>
</protein>
<keyword evidence="3" id="KW-1185">Reference proteome</keyword>
<proteinExistence type="predicted"/>
<dbReference type="Proteomes" id="UP001416858">
    <property type="component" value="Unassembled WGS sequence"/>
</dbReference>
<accession>A0ABP9VXV0</accession>
<evidence type="ECO:0000313" key="2">
    <source>
        <dbReference type="EMBL" id="GAA5509959.1"/>
    </source>
</evidence>
<organism evidence="2 3">
    <name type="scientific">Novipirellula caenicola</name>
    <dbReference type="NCBI Taxonomy" id="1536901"/>
    <lineage>
        <taxon>Bacteria</taxon>
        <taxon>Pseudomonadati</taxon>
        <taxon>Planctomycetota</taxon>
        <taxon>Planctomycetia</taxon>
        <taxon>Pirellulales</taxon>
        <taxon>Pirellulaceae</taxon>
        <taxon>Novipirellula</taxon>
    </lineage>
</organism>
<name>A0ABP9VXV0_9BACT</name>
<sequence length="79" mass="8874">MLSGPDDRTFSQCTQTERSNKALRTHSLGKGLDQRSVYAKQWGRVHWVCTDPVRNNQPAVNGVRIANEATFLTRCTLAL</sequence>
<reference evidence="2 3" key="1">
    <citation type="submission" date="2024-02" db="EMBL/GenBank/DDBJ databases">
        <title>Rhodopirellula caenicola NBRC 110016.</title>
        <authorList>
            <person name="Ichikawa N."/>
            <person name="Katano-Makiyama Y."/>
            <person name="Hidaka K."/>
        </authorList>
    </citation>
    <scope>NUCLEOTIDE SEQUENCE [LARGE SCALE GENOMIC DNA]</scope>
    <source>
        <strain evidence="2 3">NBRC 110016</strain>
    </source>
</reference>
<evidence type="ECO:0000256" key="1">
    <source>
        <dbReference type="SAM" id="MobiDB-lite"/>
    </source>
</evidence>
<dbReference type="EMBL" id="BAABRO010000018">
    <property type="protein sequence ID" value="GAA5509959.1"/>
    <property type="molecule type" value="Genomic_DNA"/>
</dbReference>
<gene>
    <name evidence="2" type="ORF">Rcae01_05464</name>
</gene>